<reference evidence="1 2" key="1">
    <citation type="submission" date="2016-03" db="EMBL/GenBank/DDBJ databases">
        <authorList>
            <person name="Ploux O."/>
        </authorList>
    </citation>
    <scope>NUCLEOTIDE SEQUENCE [LARGE SCALE GENOMIC DNA]</scope>
    <source>
        <strain evidence="1 2">URUG2</strain>
    </source>
</reference>
<dbReference type="STRING" id="112498.A0A2D3VHW8"/>
<organism evidence="1 2">
    <name type="scientific">Ramularia collo-cygni</name>
    <dbReference type="NCBI Taxonomy" id="112498"/>
    <lineage>
        <taxon>Eukaryota</taxon>
        <taxon>Fungi</taxon>
        <taxon>Dikarya</taxon>
        <taxon>Ascomycota</taxon>
        <taxon>Pezizomycotina</taxon>
        <taxon>Dothideomycetes</taxon>
        <taxon>Dothideomycetidae</taxon>
        <taxon>Mycosphaerellales</taxon>
        <taxon>Mycosphaerellaceae</taxon>
        <taxon>Ramularia</taxon>
    </lineage>
</organism>
<protein>
    <submittedName>
        <fullName evidence="1">Uncharacterized protein</fullName>
    </submittedName>
</protein>
<name>A0A2D3VHW8_9PEZI</name>
<gene>
    <name evidence="1" type="ORF">RCC_09566</name>
</gene>
<keyword evidence="2" id="KW-1185">Reference proteome</keyword>
<sequence>MVIGEFIGRMNWSLQPDGIDLFRIDGNNFYPEQEGTDVFETKYQPNCDEYYLRVEHQTLCALPKSRAIIFCVRSYMTSLHNIRSGGEGPKLADAIESMQKSSQSTRCANIGDLLYCLGSVPEGPIEHCILFSKSEIGLVRNFCSHRGAQSMPGRLQSRDVFLQLQSFSHVV</sequence>
<evidence type="ECO:0000313" key="2">
    <source>
        <dbReference type="Proteomes" id="UP000225277"/>
    </source>
</evidence>
<dbReference type="InterPro" id="IPR021848">
    <property type="entry name" value="HODM_asu-like"/>
</dbReference>
<dbReference type="OrthoDB" id="5043642at2759"/>
<dbReference type="Proteomes" id="UP000225277">
    <property type="component" value="Unassembled WGS sequence"/>
</dbReference>
<accession>A0A2D3VHW8</accession>
<dbReference type="AlphaFoldDB" id="A0A2D3VHW8"/>
<dbReference type="GeneID" id="35604634"/>
<dbReference type="Pfam" id="PF11927">
    <property type="entry name" value="HODM_asu-like"/>
    <property type="match status" value="1"/>
</dbReference>
<dbReference type="EMBL" id="FJUY01000018">
    <property type="protein sequence ID" value="CZT23851.1"/>
    <property type="molecule type" value="Genomic_DNA"/>
</dbReference>
<dbReference type="RefSeq" id="XP_023630575.1">
    <property type="nucleotide sequence ID" value="XM_023774807.1"/>
</dbReference>
<proteinExistence type="predicted"/>
<evidence type="ECO:0000313" key="1">
    <source>
        <dbReference type="EMBL" id="CZT23851.1"/>
    </source>
</evidence>